<evidence type="ECO:0000313" key="3">
    <source>
        <dbReference type="Proteomes" id="UP001293254"/>
    </source>
</evidence>
<accession>A0AAE1YJ74</accession>
<feature type="compositionally biased region" description="Acidic residues" evidence="1">
    <location>
        <begin position="100"/>
        <end position="110"/>
    </location>
</feature>
<keyword evidence="3" id="KW-1185">Reference proteome</keyword>
<organism evidence="2 3">
    <name type="scientific">Sesamum alatum</name>
    <dbReference type="NCBI Taxonomy" id="300844"/>
    <lineage>
        <taxon>Eukaryota</taxon>
        <taxon>Viridiplantae</taxon>
        <taxon>Streptophyta</taxon>
        <taxon>Embryophyta</taxon>
        <taxon>Tracheophyta</taxon>
        <taxon>Spermatophyta</taxon>
        <taxon>Magnoliopsida</taxon>
        <taxon>eudicotyledons</taxon>
        <taxon>Gunneridae</taxon>
        <taxon>Pentapetalae</taxon>
        <taxon>asterids</taxon>
        <taxon>lamiids</taxon>
        <taxon>Lamiales</taxon>
        <taxon>Pedaliaceae</taxon>
        <taxon>Sesamum</taxon>
    </lineage>
</organism>
<feature type="compositionally biased region" description="Basic and acidic residues" evidence="1">
    <location>
        <begin position="52"/>
        <end position="63"/>
    </location>
</feature>
<name>A0AAE1YJ74_9LAMI</name>
<dbReference type="EMBL" id="JACGWO010000003">
    <property type="protein sequence ID" value="KAK4430801.1"/>
    <property type="molecule type" value="Genomic_DNA"/>
</dbReference>
<feature type="region of interest" description="Disordered" evidence="1">
    <location>
        <begin position="87"/>
        <end position="110"/>
    </location>
</feature>
<evidence type="ECO:0000313" key="2">
    <source>
        <dbReference type="EMBL" id="KAK4430801.1"/>
    </source>
</evidence>
<evidence type="ECO:0000256" key="1">
    <source>
        <dbReference type="SAM" id="MobiDB-lite"/>
    </source>
</evidence>
<reference evidence="2" key="2">
    <citation type="journal article" date="2024" name="Plant">
        <title>Genomic evolution and insights into agronomic trait innovations of Sesamum species.</title>
        <authorList>
            <person name="Miao H."/>
            <person name="Wang L."/>
            <person name="Qu L."/>
            <person name="Liu H."/>
            <person name="Sun Y."/>
            <person name="Le M."/>
            <person name="Wang Q."/>
            <person name="Wei S."/>
            <person name="Zheng Y."/>
            <person name="Lin W."/>
            <person name="Duan Y."/>
            <person name="Cao H."/>
            <person name="Xiong S."/>
            <person name="Wang X."/>
            <person name="Wei L."/>
            <person name="Li C."/>
            <person name="Ma Q."/>
            <person name="Ju M."/>
            <person name="Zhao R."/>
            <person name="Li G."/>
            <person name="Mu C."/>
            <person name="Tian Q."/>
            <person name="Mei H."/>
            <person name="Zhang T."/>
            <person name="Gao T."/>
            <person name="Zhang H."/>
        </authorList>
    </citation>
    <scope>NUCLEOTIDE SEQUENCE</scope>
    <source>
        <strain evidence="2">3651</strain>
    </source>
</reference>
<proteinExistence type="predicted"/>
<reference evidence="2" key="1">
    <citation type="submission" date="2020-06" db="EMBL/GenBank/DDBJ databases">
        <authorList>
            <person name="Li T."/>
            <person name="Hu X."/>
            <person name="Zhang T."/>
            <person name="Song X."/>
            <person name="Zhang H."/>
            <person name="Dai N."/>
            <person name="Sheng W."/>
            <person name="Hou X."/>
            <person name="Wei L."/>
        </authorList>
    </citation>
    <scope>NUCLEOTIDE SEQUENCE</scope>
    <source>
        <strain evidence="2">3651</strain>
        <tissue evidence="2">Leaf</tissue>
    </source>
</reference>
<protein>
    <submittedName>
        <fullName evidence="2">Uncharacterized protein</fullName>
    </submittedName>
</protein>
<comment type="caution">
    <text evidence="2">The sequence shown here is derived from an EMBL/GenBank/DDBJ whole genome shotgun (WGS) entry which is preliminary data.</text>
</comment>
<sequence>MSEEDKLFIFFSGFQTWAQTELRHQGVKDLSFAIATADRLVDFRITSSADLGKKKESGREKAKSGKTGRMTKNGCYLCNDDHRMRDRPKRRKLNGVVAEVNDDDDEGGSS</sequence>
<dbReference type="AlphaFoldDB" id="A0AAE1YJ74"/>
<gene>
    <name evidence="2" type="ORF">Salat_0841800</name>
</gene>
<feature type="region of interest" description="Disordered" evidence="1">
    <location>
        <begin position="52"/>
        <end position="72"/>
    </location>
</feature>
<dbReference type="Proteomes" id="UP001293254">
    <property type="component" value="Unassembled WGS sequence"/>
</dbReference>